<keyword evidence="2" id="KW-1185">Reference proteome</keyword>
<dbReference type="InterPro" id="IPR024079">
    <property type="entry name" value="MetalloPept_cat_dom_sf"/>
</dbReference>
<gene>
    <name evidence="1" type="ORF">DDZ15_10585</name>
</gene>
<dbReference type="EMBL" id="QGGB01000007">
    <property type="protein sequence ID" value="PWN06265.1"/>
    <property type="molecule type" value="Genomic_DNA"/>
</dbReference>
<dbReference type="InterPro" id="IPR010384">
    <property type="entry name" value="MtfA_fam"/>
</dbReference>
<dbReference type="RefSeq" id="WP_109647058.1">
    <property type="nucleotide sequence ID" value="NZ_QGGB01000007.1"/>
</dbReference>
<evidence type="ECO:0000313" key="2">
    <source>
        <dbReference type="Proteomes" id="UP000245533"/>
    </source>
</evidence>
<name>A0A316TTG1_9BACT</name>
<reference evidence="1 2" key="1">
    <citation type="submission" date="2018-05" db="EMBL/GenBank/DDBJ databases">
        <title>Rhodohalobacter halophilus gen. nov., sp. nov., a moderately halophilic member of the family Balneolaceae.</title>
        <authorList>
            <person name="Liu Z.-W."/>
        </authorList>
    </citation>
    <scope>NUCLEOTIDE SEQUENCE [LARGE SCALE GENOMIC DNA]</scope>
    <source>
        <strain evidence="1 2">8A47</strain>
    </source>
</reference>
<accession>A0A316TTG1</accession>
<dbReference type="OrthoDB" id="9786424at2"/>
<dbReference type="GO" id="GO:0005829">
    <property type="term" value="C:cytosol"/>
    <property type="evidence" value="ECO:0007669"/>
    <property type="project" value="TreeGrafter"/>
</dbReference>
<dbReference type="GO" id="GO:0004177">
    <property type="term" value="F:aminopeptidase activity"/>
    <property type="evidence" value="ECO:0007669"/>
    <property type="project" value="TreeGrafter"/>
</dbReference>
<dbReference type="GO" id="GO:0008237">
    <property type="term" value="F:metallopeptidase activity"/>
    <property type="evidence" value="ECO:0007669"/>
    <property type="project" value="InterPro"/>
</dbReference>
<dbReference type="SUPFAM" id="SSF55486">
    <property type="entry name" value="Metalloproteases ('zincins'), catalytic domain"/>
    <property type="match status" value="1"/>
</dbReference>
<dbReference type="AlphaFoldDB" id="A0A316TTG1"/>
<dbReference type="CDD" id="cd20169">
    <property type="entry name" value="Peptidase_M90_mtfA"/>
    <property type="match status" value="1"/>
</dbReference>
<dbReference type="Proteomes" id="UP000245533">
    <property type="component" value="Unassembled WGS sequence"/>
</dbReference>
<proteinExistence type="predicted"/>
<evidence type="ECO:0008006" key="3">
    <source>
        <dbReference type="Google" id="ProtNLM"/>
    </source>
</evidence>
<evidence type="ECO:0000313" key="1">
    <source>
        <dbReference type="EMBL" id="PWN06265.1"/>
    </source>
</evidence>
<dbReference type="Pfam" id="PF06167">
    <property type="entry name" value="Peptidase_M90"/>
    <property type="match status" value="1"/>
</dbReference>
<protein>
    <recommendedName>
        <fullName evidence="3">Zinc-dependent peptidase</fullName>
    </recommendedName>
</protein>
<organism evidence="1 2">
    <name type="scientific">Rhodohalobacter mucosus</name>
    <dbReference type="NCBI Taxonomy" id="2079485"/>
    <lineage>
        <taxon>Bacteria</taxon>
        <taxon>Pseudomonadati</taxon>
        <taxon>Balneolota</taxon>
        <taxon>Balneolia</taxon>
        <taxon>Balneolales</taxon>
        <taxon>Balneolaceae</taxon>
        <taxon>Rhodohalobacter</taxon>
    </lineage>
</organism>
<dbReference type="Gene3D" id="1.10.472.150">
    <property type="entry name" value="Glucose-regulated metallo-peptidase M90, N-terminal domain"/>
    <property type="match status" value="1"/>
</dbReference>
<dbReference type="InterPro" id="IPR042252">
    <property type="entry name" value="MtfA_N"/>
</dbReference>
<dbReference type="PANTHER" id="PTHR30164:SF2">
    <property type="entry name" value="PROTEIN MTFA"/>
    <property type="match status" value="1"/>
</dbReference>
<dbReference type="Gene3D" id="3.40.390.10">
    <property type="entry name" value="Collagenase (Catalytic Domain)"/>
    <property type="match status" value="1"/>
</dbReference>
<comment type="caution">
    <text evidence="1">The sequence shown here is derived from an EMBL/GenBank/DDBJ whole genome shotgun (WGS) entry which is preliminary data.</text>
</comment>
<dbReference type="PANTHER" id="PTHR30164">
    <property type="entry name" value="MTFA PEPTIDASE"/>
    <property type="match status" value="1"/>
</dbReference>
<sequence length="255" mass="29477">MPLFQYLRRKWIARKPFPDSWKKVLEQKVPVWRRLPSAYREVLQQHIPIIIAEKNFEGCAGLDLTEEMKVIITAYACVPILEETANYYEDLQAILVYPDSYVAPVMEYNEGGVVTEGFEPRSGEYWGTGNIVLAWSEIEKTLQGEASGQNLIYHEFSHLLDDRYGLTSGVSDEGEIMREDEWTRTLAKAYRKHLSNMRGNRRSVLDEYGATSPAEFFSVASEAFFESADELFREMPDLYRILKDFYGLDPISWKG</sequence>